<name>A0A2D2AUS2_9CAUL</name>
<evidence type="ECO:0000256" key="3">
    <source>
        <dbReference type="ARBA" id="ARBA00022692"/>
    </source>
</evidence>
<dbReference type="PANTHER" id="PTHR31885">
    <property type="entry name" value="GH04784P"/>
    <property type="match status" value="1"/>
</dbReference>
<dbReference type="AlphaFoldDB" id="A0A2D2AUS2"/>
<evidence type="ECO:0000313" key="7">
    <source>
        <dbReference type="EMBL" id="ATQ41754.1"/>
    </source>
</evidence>
<organism evidence="7 8">
    <name type="scientific">Caulobacter mirabilis</name>
    <dbReference type="NCBI Taxonomy" id="69666"/>
    <lineage>
        <taxon>Bacteria</taxon>
        <taxon>Pseudomonadati</taxon>
        <taxon>Pseudomonadota</taxon>
        <taxon>Alphaproteobacteria</taxon>
        <taxon>Caulobacterales</taxon>
        <taxon>Caulobacteraceae</taxon>
        <taxon>Caulobacter</taxon>
    </lineage>
</organism>
<keyword evidence="4 6" id="KW-1133">Transmembrane helix</keyword>
<reference evidence="7 8" key="1">
    <citation type="submission" date="2017-10" db="EMBL/GenBank/DDBJ databases">
        <title>Genome sequence of Caulobacter mirabilis FWC38.</title>
        <authorList>
            <person name="Fiebig A."/>
            <person name="Crosson S."/>
        </authorList>
    </citation>
    <scope>NUCLEOTIDE SEQUENCE [LARGE SCALE GENOMIC DNA]</scope>
    <source>
        <strain evidence="7 8">FWC 38</strain>
    </source>
</reference>
<evidence type="ECO:0000256" key="1">
    <source>
        <dbReference type="ARBA" id="ARBA00004141"/>
    </source>
</evidence>
<feature type="transmembrane region" description="Helical" evidence="6">
    <location>
        <begin position="59"/>
        <end position="76"/>
    </location>
</feature>
<dbReference type="KEGG" id="cmb:CSW64_04680"/>
<keyword evidence="8" id="KW-1185">Reference proteome</keyword>
<dbReference type="Pfam" id="PF07947">
    <property type="entry name" value="YhhN"/>
    <property type="match status" value="1"/>
</dbReference>
<dbReference type="EMBL" id="CP024201">
    <property type="protein sequence ID" value="ATQ41754.1"/>
    <property type="molecule type" value="Genomic_DNA"/>
</dbReference>
<feature type="transmembrane region" description="Helical" evidence="6">
    <location>
        <begin position="7"/>
        <end position="27"/>
    </location>
</feature>
<dbReference type="InterPro" id="IPR012506">
    <property type="entry name" value="TMEM86B-like"/>
</dbReference>
<dbReference type="OrthoDB" id="7390032at2"/>
<comment type="similarity">
    <text evidence="2">Belongs to the TMEM86 family.</text>
</comment>
<proteinExistence type="inferred from homology"/>
<dbReference type="Proteomes" id="UP000228945">
    <property type="component" value="Chromosome"/>
</dbReference>
<comment type="subcellular location">
    <subcellularLocation>
        <location evidence="1">Membrane</location>
        <topology evidence="1">Multi-pass membrane protein</topology>
    </subcellularLocation>
</comment>
<dbReference type="GO" id="GO:0016020">
    <property type="term" value="C:membrane"/>
    <property type="evidence" value="ECO:0007669"/>
    <property type="project" value="UniProtKB-SubCell"/>
</dbReference>
<evidence type="ECO:0000256" key="2">
    <source>
        <dbReference type="ARBA" id="ARBA00007375"/>
    </source>
</evidence>
<dbReference type="GO" id="GO:0016787">
    <property type="term" value="F:hydrolase activity"/>
    <property type="evidence" value="ECO:0007669"/>
    <property type="project" value="TreeGrafter"/>
</dbReference>
<feature type="transmembrane region" description="Helical" evidence="6">
    <location>
        <begin position="160"/>
        <end position="180"/>
    </location>
</feature>
<feature type="transmembrane region" description="Helical" evidence="6">
    <location>
        <begin position="82"/>
        <end position="99"/>
    </location>
</feature>
<accession>A0A2D2AUS2</accession>
<evidence type="ECO:0000256" key="6">
    <source>
        <dbReference type="SAM" id="Phobius"/>
    </source>
</evidence>
<feature type="transmembrane region" description="Helical" evidence="6">
    <location>
        <begin position="111"/>
        <end position="128"/>
    </location>
</feature>
<feature type="transmembrane region" description="Helical" evidence="6">
    <location>
        <begin position="134"/>
        <end position="153"/>
    </location>
</feature>
<keyword evidence="5 6" id="KW-0472">Membrane</keyword>
<protein>
    <submittedName>
        <fullName evidence="7">Lysoplasmalogenase</fullName>
    </submittedName>
</protein>
<feature type="transmembrane region" description="Helical" evidence="6">
    <location>
        <begin position="33"/>
        <end position="52"/>
    </location>
</feature>
<feature type="transmembrane region" description="Helical" evidence="6">
    <location>
        <begin position="186"/>
        <end position="213"/>
    </location>
</feature>
<evidence type="ECO:0000256" key="4">
    <source>
        <dbReference type="ARBA" id="ARBA00022989"/>
    </source>
</evidence>
<sequence>MERRITLPNLVLAASVAAGVSYVASWGLDLPHAASIVWKGLGVGLLAVYAALRARGPDGWLLAAVMALGCAGDVLLEINFTVGALAFLAGHLTGIVLYLRNRRKVVQKSQLALALVMIPATVAISFMLPADRAAAPGVAFYSLGLALMAAAAWTSRFPRFTVGIGAVIFLVSDLLIFGRMGPLPDALWVGLGVWGLYYGGQLLICVGAVGALAHWRESEGRERVTPA</sequence>
<evidence type="ECO:0000256" key="5">
    <source>
        <dbReference type="ARBA" id="ARBA00023136"/>
    </source>
</evidence>
<gene>
    <name evidence="7" type="ORF">CSW64_04680</name>
</gene>
<dbReference type="RefSeq" id="WP_099621011.1">
    <property type="nucleotide sequence ID" value="NZ_CP024201.1"/>
</dbReference>
<evidence type="ECO:0000313" key="8">
    <source>
        <dbReference type="Proteomes" id="UP000228945"/>
    </source>
</evidence>
<keyword evidence="3 6" id="KW-0812">Transmembrane</keyword>
<dbReference type="PANTHER" id="PTHR31885:SF6">
    <property type="entry name" value="GH04784P"/>
    <property type="match status" value="1"/>
</dbReference>